<feature type="chain" id="PRO_5019765027" description="Carbohydrate-binding protein" evidence="1">
    <location>
        <begin position="30"/>
        <end position="324"/>
    </location>
</feature>
<gene>
    <name evidence="2" type="ORF">KTC_01750</name>
</gene>
<sequence>MKRRVQRACIGLFLAFCLTFALSGQFAQATHAMSSPDPNAPRGGVVIGAHDVTPTLLRDSGRAAMVTKIQKQQQQRLQDFRNSRKQASGSLVQQTLHQFWGVFANQGTHDGMMATQSVDPSYVVRGSTSDYTYTPTMKPYNACMEVTTVYSRAVGDLIWAWDWCGGSAGSGSGPQKEVMMDQNFLRLYTTVVNGRSAYTVQIVKNASGGNSWTAYLYNYQNRTWDTFYTSSGTDKAQLSYGWNIFEIYATRNPQTGQAWYCTEAKNTVFESSNFQLRSGGTWKLADASNSYWSPSTSPNPSDYWCSTLTFQRVANNSNWIVRVA</sequence>
<proteinExistence type="predicted"/>
<feature type="signal peptide" evidence="1">
    <location>
        <begin position="1"/>
        <end position="29"/>
    </location>
</feature>
<evidence type="ECO:0008006" key="3">
    <source>
        <dbReference type="Google" id="ProtNLM"/>
    </source>
</evidence>
<organism evidence="2">
    <name type="scientific">Thermosporothrix sp. COM3</name>
    <dbReference type="NCBI Taxonomy" id="2490863"/>
    <lineage>
        <taxon>Bacteria</taxon>
        <taxon>Bacillati</taxon>
        <taxon>Chloroflexota</taxon>
        <taxon>Ktedonobacteria</taxon>
        <taxon>Ktedonobacterales</taxon>
        <taxon>Thermosporotrichaceae</taxon>
        <taxon>Thermosporothrix</taxon>
    </lineage>
</organism>
<keyword evidence="1" id="KW-0732">Signal</keyword>
<evidence type="ECO:0000313" key="2">
    <source>
        <dbReference type="EMBL" id="BBH85424.1"/>
    </source>
</evidence>
<accession>A0A455SK44</accession>
<evidence type="ECO:0000256" key="1">
    <source>
        <dbReference type="SAM" id="SignalP"/>
    </source>
</evidence>
<dbReference type="AlphaFoldDB" id="A0A455SK44"/>
<reference evidence="2" key="1">
    <citation type="submission" date="2018-12" db="EMBL/GenBank/DDBJ databases">
        <title>Novel natural products biosynthetic potential of the class Ktedonobacteria.</title>
        <authorList>
            <person name="Zheng Y."/>
            <person name="Saitou A."/>
            <person name="Wang C.M."/>
            <person name="Toyoda A."/>
            <person name="Minakuchi Y."/>
            <person name="Sekiguchi Y."/>
            <person name="Ueda K."/>
            <person name="Takano H."/>
            <person name="Sakai Y."/>
            <person name="Yokota A."/>
            <person name="Yabe S."/>
        </authorList>
    </citation>
    <scope>NUCLEOTIDE SEQUENCE</scope>
    <source>
        <strain evidence="2">COM3</strain>
    </source>
</reference>
<dbReference type="EMBL" id="AP019376">
    <property type="protein sequence ID" value="BBH85424.1"/>
    <property type="molecule type" value="Genomic_DNA"/>
</dbReference>
<protein>
    <recommendedName>
        <fullName evidence="3">Carbohydrate-binding protein</fullName>
    </recommendedName>
</protein>
<name>A0A455SK44_9CHLR</name>